<comment type="caution">
    <text evidence="2">The sequence shown here is derived from an EMBL/GenBank/DDBJ whole genome shotgun (WGS) entry which is preliminary data.</text>
</comment>
<sequence length="156" mass="17440">MQTAKSKRQSRPTGRAKSAADVKETSWTRGEVSLYDHVFDHSAIFNVVLERYVGQGLTPLLCRGRWSCNCLRTSRLAQPNAARRPPPTVINILLPYRNQTLLSFSTGQHSPPAYRFDRWKGKGARLASPSPYRWIEMHGAGGLNVGGACVWTVDTR</sequence>
<reference evidence="2" key="1">
    <citation type="submission" date="2023-03" db="EMBL/GenBank/DDBJ databases">
        <title>Massive genome expansion in bonnet fungi (Mycena s.s.) driven by repeated elements and novel gene families across ecological guilds.</title>
        <authorList>
            <consortium name="Lawrence Berkeley National Laboratory"/>
            <person name="Harder C.B."/>
            <person name="Miyauchi S."/>
            <person name="Viragh M."/>
            <person name="Kuo A."/>
            <person name="Thoen E."/>
            <person name="Andreopoulos B."/>
            <person name="Lu D."/>
            <person name="Skrede I."/>
            <person name="Drula E."/>
            <person name="Henrissat B."/>
            <person name="Morin E."/>
            <person name="Kohler A."/>
            <person name="Barry K."/>
            <person name="LaButti K."/>
            <person name="Morin E."/>
            <person name="Salamov A."/>
            <person name="Lipzen A."/>
            <person name="Mereny Z."/>
            <person name="Hegedus B."/>
            <person name="Baldrian P."/>
            <person name="Stursova M."/>
            <person name="Weitz H."/>
            <person name="Taylor A."/>
            <person name="Grigoriev I.V."/>
            <person name="Nagy L.G."/>
            <person name="Martin F."/>
            <person name="Kauserud H."/>
        </authorList>
    </citation>
    <scope>NUCLEOTIDE SEQUENCE</scope>
    <source>
        <strain evidence="2">CBHHK200</strain>
    </source>
</reference>
<organism evidence="2 3">
    <name type="scientific">Mycena alexandri</name>
    <dbReference type="NCBI Taxonomy" id="1745969"/>
    <lineage>
        <taxon>Eukaryota</taxon>
        <taxon>Fungi</taxon>
        <taxon>Dikarya</taxon>
        <taxon>Basidiomycota</taxon>
        <taxon>Agaricomycotina</taxon>
        <taxon>Agaricomycetes</taxon>
        <taxon>Agaricomycetidae</taxon>
        <taxon>Agaricales</taxon>
        <taxon>Marasmiineae</taxon>
        <taxon>Mycenaceae</taxon>
        <taxon>Mycena</taxon>
    </lineage>
</organism>
<evidence type="ECO:0000256" key="1">
    <source>
        <dbReference type="SAM" id="MobiDB-lite"/>
    </source>
</evidence>
<evidence type="ECO:0000313" key="3">
    <source>
        <dbReference type="Proteomes" id="UP001218188"/>
    </source>
</evidence>
<feature type="region of interest" description="Disordered" evidence="1">
    <location>
        <begin position="1"/>
        <end position="22"/>
    </location>
</feature>
<dbReference type="AlphaFoldDB" id="A0AAD6XBA7"/>
<dbReference type="EMBL" id="JARJCM010000003">
    <property type="protein sequence ID" value="KAJ7046088.1"/>
    <property type="molecule type" value="Genomic_DNA"/>
</dbReference>
<dbReference type="Proteomes" id="UP001218188">
    <property type="component" value="Unassembled WGS sequence"/>
</dbReference>
<keyword evidence="3" id="KW-1185">Reference proteome</keyword>
<evidence type="ECO:0000313" key="2">
    <source>
        <dbReference type="EMBL" id="KAJ7046088.1"/>
    </source>
</evidence>
<protein>
    <submittedName>
        <fullName evidence="2">Uncharacterized protein</fullName>
    </submittedName>
</protein>
<proteinExistence type="predicted"/>
<name>A0AAD6XBA7_9AGAR</name>
<accession>A0AAD6XBA7</accession>
<feature type="compositionally biased region" description="Basic residues" evidence="1">
    <location>
        <begin position="1"/>
        <end position="10"/>
    </location>
</feature>
<gene>
    <name evidence="2" type="ORF">C8F04DRAFT_1387745</name>
</gene>